<evidence type="ECO:0000313" key="3">
    <source>
        <dbReference type="Proteomes" id="UP000002222"/>
    </source>
</evidence>
<dbReference type="KEGG" id="sdl:Sdel_1214"/>
<dbReference type="PROSITE" id="PS51708">
    <property type="entry name" value="CHAD"/>
    <property type="match status" value="1"/>
</dbReference>
<feature type="domain" description="CHAD" evidence="1">
    <location>
        <begin position="10"/>
        <end position="285"/>
    </location>
</feature>
<sequence>MSKYIKMLREYSVQSFLQIRFEQLYGNIQTQLHTFMAIGDEEALHQYRVAIRSMRSLCQSFEAFIEEMHFKALNKALKSLQKESNAMRERDVFLGYLQTLVPLKHEDFHALVSLKERLSQEKEEAYTSFCGDDITRQKNLLSIQHYVKDATFYKASSTQSLIKPLYTIIKQLLKKIIKNSSSLDIYDKPKKFHALRLGYKTLRYVLEFAHVKQSAKKSKMMQNKFGLVQDTYNYCILLKRYAPSNSSFFYATLSSLEKDLQTYKRLCLQKENLKTLQNMKQKLKKIFTCKKG</sequence>
<proteinExistence type="predicted"/>
<dbReference type="RefSeq" id="WP_012856994.1">
    <property type="nucleotide sequence ID" value="NC_013512.1"/>
</dbReference>
<dbReference type="InterPro" id="IPR007899">
    <property type="entry name" value="CHAD_dom"/>
</dbReference>
<dbReference type="eggNOG" id="COG5607">
    <property type="taxonomic scope" value="Bacteria"/>
</dbReference>
<dbReference type="STRING" id="525898.Sdel_1214"/>
<dbReference type="SMART" id="SM00880">
    <property type="entry name" value="CHAD"/>
    <property type="match status" value="1"/>
</dbReference>
<protein>
    <submittedName>
        <fullName evidence="2">CHAD domain containing protein</fullName>
    </submittedName>
</protein>
<dbReference type="Gene3D" id="1.40.20.10">
    <property type="entry name" value="CHAD domain"/>
    <property type="match status" value="1"/>
</dbReference>
<gene>
    <name evidence="2" type="ordered locus">Sdel_1214</name>
</gene>
<organism evidence="2 3">
    <name type="scientific">Sulfurospirillum deleyianum (strain ATCC 51133 / DSM 6946 / 5175)</name>
    <dbReference type="NCBI Taxonomy" id="525898"/>
    <lineage>
        <taxon>Bacteria</taxon>
        <taxon>Pseudomonadati</taxon>
        <taxon>Campylobacterota</taxon>
        <taxon>Epsilonproteobacteria</taxon>
        <taxon>Campylobacterales</taxon>
        <taxon>Sulfurospirillaceae</taxon>
        <taxon>Sulfurospirillum</taxon>
    </lineage>
</organism>
<dbReference type="Pfam" id="PF05235">
    <property type="entry name" value="CHAD"/>
    <property type="match status" value="1"/>
</dbReference>
<reference evidence="2 3" key="2">
    <citation type="journal article" date="2010" name="Stand. Genomic Sci.">
        <title>Complete genome sequence of Sulfurospirillum deleyianum type strain (5175).</title>
        <authorList>
            <person name="Sikorski J."/>
            <person name="Lapidus A."/>
            <person name="Copeland A."/>
            <person name="Glavina Del Rio T."/>
            <person name="Nolan M."/>
            <person name="Lucas S."/>
            <person name="Chen F."/>
            <person name="Tice H."/>
            <person name="Cheng J.F."/>
            <person name="Saunders E."/>
            <person name="Bruce D."/>
            <person name="Goodwin L."/>
            <person name="Pitluck S."/>
            <person name="Ovchinnikova G."/>
            <person name="Pati A."/>
            <person name="Ivanova N."/>
            <person name="Mavromatis K."/>
            <person name="Chen A."/>
            <person name="Palaniappan K."/>
            <person name="Chain P."/>
            <person name="Land M."/>
            <person name="Hauser L."/>
            <person name="Chang Y.J."/>
            <person name="Jeffries C.D."/>
            <person name="Brettin T."/>
            <person name="Detter J.C."/>
            <person name="Han C."/>
            <person name="Rohde M."/>
            <person name="Lang E."/>
            <person name="Spring S."/>
            <person name="Goker M."/>
            <person name="Bristow J."/>
            <person name="Eisen J.A."/>
            <person name="Markowitz V."/>
            <person name="Hugenholtz P."/>
            <person name="Kyrpides N.C."/>
            <person name="Klenk H.P."/>
        </authorList>
    </citation>
    <scope>NUCLEOTIDE SEQUENCE [LARGE SCALE GENOMIC DNA]</scope>
    <source>
        <strain evidence="3">ATCC 51133 / DSM 6946 / 5175</strain>
    </source>
</reference>
<dbReference type="PANTHER" id="PTHR39339:SF1">
    <property type="entry name" value="CHAD DOMAIN-CONTAINING PROTEIN"/>
    <property type="match status" value="1"/>
</dbReference>
<dbReference type="Proteomes" id="UP000002222">
    <property type="component" value="Chromosome"/>
</dbReference>
<evidence type="ECO:0000259" key="1">
    <source>
        <dbReference type="PROSITE" id="PS51708"/>
    </source>
</evidence>
<dbReference type="AlphaFoldDB" id="D1B2B7"/>
<dbReference type="HOGENOM" id="CLU_952926_0_0_7"/>
<dbReference type="PANTHER" id="PTHR39339">
    <property type="entry name" value="SLR1444 PROTEIN"/>
    <property type="match status" value="1"/>
</dbReference>
<dbReference type="OrthoDB" id="9777271at2"/>
<reference evidence="3" key="1">
    <citation type="submission" date="2009-11" db="EMBL/GenBank/DDBJ databases">
        <title>The complete genome of Sulfurospirillum deleyianum DSM 6946.</title>
        <authorList>
            <consortium name="US DOE Joint Genome Institute (JGI-PGF)"/>
            <person name="Lucas S."/>
            <person name="Copeland A."/>
            <person name="Lapidus A."/>
            <person name="Glavina del Rio T."/>
            <person name="Dalin E."/>
            <person name="Tice H."/>
            <person name="Bruce D."/>
            <person name="Goodwin L."/>
            <person name="Pitluck S."/>
            <person name="Kyrpides N."/>
            <person name="Mavromatis K."/>
            <person name="Ivanova N."/>
            <person name="Ovchinnikova G."/>
            <person name="Munk A.C."/>
            <person name="Lu M."/>
            <person name="Brettin T."/>
            <person name="Detter J.C."/>
            <person name="Han C."/>
            <person name="Tapia R."/>
            <person name="Larimer F."/>
            <person name="Land M."/>
            <person name="Hauser L."/>
            <person name="Markowitz V."/>
            <person name="Cheng J.F."/>
            <person name="Hugenholtz P."/>
            <person name="Woyke T."/>
            <person name="Wu D."/>
            <person name="Aumann P."/>
            <person name="Schneider S."/>
            <person name="Lang E."/>
            <person name="Spring S."/>
            <person name="Klenk H.P."/>
            <person name="Eisen J.A."/>
        </authorList>
    </citation>
    <scope>NUCLEOTIDE SEQUENCE [LARGE SCALE GENOMIC DNA]</scope>
    <source>
        <strain evidence="3">ATCC 51133 / DSM 6946 / 5175</strain>
    </source>
</reference>
<keyword evidence="3" id="KW-1185">Reference proteome</keyword>
<name>D1B2B7_SULD5</name>
<dbReference type="EMBL" id="CP001816">
    <property type="protein sequence ID" value="ACZ12237.1"/>
    <property type="molecule type" value="Genomic_DNA"/>
</dbReference>
<dbReference type="InterPro" id="IPR038186">
    <property type="entry name" value="CHAD_dom_sf"/>
</dbReference>
<evidence type="ECO:0000313" key="2">
    <source>
        <dbReference type="EMBL" id="ACZ12237.1"/>
    </source>
</evidence>
<accession>D1B2B7</accession>